<evidence type="ECO:0000256" key="6">
    <source>
        <dbReference type="HAMAP-Rule" id="MF_00031"/>
    </source>
</evidence>
<dbReference type="SMART" id="SM00278">
    <property type="entry name" value="HhH1"/>
    <property type="match status" value="2"/>
</dbReference>
<feature type="domain" description="Helix-hairpin-helix DNA-binding motif class 1" evidence="7">
    <location>
        <begin position="75"/>
        <end position="94"/>
    </location>
</feature>
<sequence>MIGYVEGKLISLGEKYAIIDVNGVGYRVAISEKNRNILSNIGDKVKFYTHFTLNPRDGSVELYGFNTPEELNFFELLTTVSGIGPKSAQSILSSVDLATLQLGIIQGDHKYLSKTASIGLKTAQRLILELKNKVITIGESSNESGRNLALEGEAADALMTLGYSQHQAIEALKSSKEATTIEEKITNALKILGK</sequence>
<dbReference type="GO" id="GO:0000400">
    <property type="term" value="F:four-way junction DNA binding"/>
    <property type="evidence" value="ECO:0007669"/>
    <property type="project" value="UniProtKB-UniRule"/>
</dbReference>
<dbReference type="Gene3D" id="1.10.8.10">
    <property type="entry name" value="DNA helicase RuvA subunit, C-terminal domain"/>
    <property type="match status" value="1"/>
</dbReference>
<keyword evidence="1 6" id="KW-0963">Cytoplasm</keyword>
<comment type="domain">
    <text evidence="6">Has three domains with a flexible linker between the domains II and III and assumes an 'L' shape. Domain III is highly mobile and contacts RuvB.</text>
</comment>
<dbReference type="AlphaFoldDB" id="A0A2J0Q8I5"/>
<comment type="caution">
    <text evidence="6">Lacks conserved residue(s) required for the propagation of feature annotation.</text>
</comment>
<dbReference type="GO" id="GO:0009379">
    <property type="term" value="C:Holliday junction helicase complex"/>
    <property type="evidence" value="ECO:0007669"/>
    <property type="project" value="InterPro"/>
</dbReference>
<dbReference type="SUPFAM" id="SSF46929">
    <property type="entry name" value="DNA helicase RuvA subunit, C-terminal domain"/>
    <property type="match status" value="1"/>
</dbReference>
<evidence type="ECO:0000256" key="5">
    <source>
        <dbReference type="ARBA" id="ARBA00023204"/>
    </source>
</evidence>
<dbReference type="InterPro" id="IPR000085">
    <property type="entry name" value="RuvA"/>
</dbReference>
<name>A0A2J0Q8I5_9BACT</name>
<dbReference type="InterPro" id="IPR012340">
    <property type="entry name" value="NA-bd_OB-fold"/>
</dbReference>
<evidence type="ECO:0000256" key="1">
    <source>
        <dbReference type="ARBA" id="ARBA00022490"/>
    </source>
</evidence>
<dbReference type="Pfam" id="PF01330">
    <property type="entry name" value="RuvA_N"/>
    <property type="match status" value="1"/>
</dbReference>
<evidence type="ECO:0000313" key="8">
    <source>
        <dbReference type="EMBL" id="PJE51538.1"/>
    </source>
</evidence>
<dbReference type="InterPro" id="IPR003583">
    <property type="entry name" value="Hlx-hairpin-Hlx_DNA-bd_motif"/>
</dbReference>
<dbReference type="SUPFAM" id="SSF50249">
    <property type="entry name" value="Nucleic acid-binding proteins"/>
    <property type="match status" value="1"/>
</dbReference>
<evidence type="ECO:0000256" key="4">
    <source>
        <dbReference type="ARBA" id="ARBA00023172"/>
    </source>
</evidence>
<dbReference type="GO" id="GO:0009378">
    <property type="term" value="F:four-way junction helicase activity"/>
    <property type="evidence" value="ECO:0007669"/>
    <property type="project" value="InterPro"/>
</dbReference>
<dbReference type="GO" id="GO:0048476">
    <property type="term" value="C:Holliday junction resolvase complex"/>
    <property type="evidence" value="ECO:0007669"/>
    <property type="project" value="UniProtKB-UniRule"/>
</dbReference>
<organism evidence="8 9">
    <name type="scientific">Candidatus Yanofskybacteria bacterium CG10_big_fil_rev_8_21_14_0_10_36_16</name>
    <dbReference type="NCBI Taxonomy" id="1975096"/>
    <lineage>
        <taxon>Bacteria</taxon>
        <taxon>Candidatus Yanofskyibacteriota</taxon>
    </lineage>
</organism>
<dbReference type="GO" id="GO:0005524">
    <property type="term" value="F:ATP binding"/>
    <property type="evidence" value="ECO:0007669"/>
    <property type="project" value="InterPro"/>
</dbReference>
<dbReference type="Gene3D" id="1.10.150.20">
    <property type="entry name" value="5' to 3' exonuclease, C-terminal subdomain"/>
    <property type="match status" value="1"/>
</dbReference>
<dbReference type="Pfam" id="PF14520">
    <property type="entry name" value="HHH_5"/>
    <property type="match status" value="1"/>
</dbReference>
<evidence type="ECO:0000256" key="2">
    <source>
        <dbReference type="ARBA" id="ARBA00022763"/>
    </source>
</evidence>
<comment type="subunit">
    <text evidence="6">Homotetramer. Forms an RuvA(8)-RuvB(12)-Holliday junction (HJ) complex. HJ DNA is sandwiched between 2 RuvA tetramers; dsDNA enters through RuvA and exits via RuvB. An RuvB hexamer assembles on each DNA strand where it exits the tetramer. Each RuvB hexamer is contacted by two RuvA subunits (via domain III) on 2 adjacent RuvB subunits; this complex drives branch migration. In the full resolvosome a probable DNA-RuvA(4)-RuvB(12)-RuvC(2) complex forms which resolves the HJ.</text>
</comment>
<feature type="region of interest" description="Domain II" evidence="6">
    <location>
        <begin position="67"/>
        <end position="144"/>
    </location>
</feature>
<comment type="caution">
    <text evidence="8">The sequence shown here is derived from an EMBL/GenBank/DDBJ whole genome shotgun (WGS) entry which is preliminary data.</text>
</comment>
<dbReference type="GO" id="GO:0005737">
    <property type="term" value="C:cytoplasm"/>
    <property type="evidence" value="ECO:0007669"/>
    <property type="project" value="UniProtKB-SubCell"/>
</dbReference>
<dbReference type="SUPFAM" id="SSF47781">
    <property type="entry name" value="RuvA domain 2-like"/>
    <property type="match status" value="1"/>
</dbReference>
<dbReference type="InterPro" id="IPR036267">
    <property type="entry name" value="RuvA_C_sf"/>
</dbReference>
<dbReference type="EMBL" id="PCXQ01000001">
    <property type="protein sequence ID" value="PJE51538.1"/>
    <property type="molecule type" value="Genomic_DNA"/>
</dbReference>
<dbReference type="Proteomes" id="UP000228496">
    <property type="component" value="Unassembled WGS sequence"/>
</dbReference>
<evidence type="ECO:0000313" key="9">
    <source>
        <dbReference type="Proteomes" id="UP000228496"/>
    </source>
</evidence>
<dbReference type="InterPro" id="IPR013849">
    <property type="entry name" value="DNA_helicase_Holl-junc_RuvA_I"/>
</dbReference>
<comment type="similarity">
    <text evidence="6">Belongs to the RuvA family.</text>
</comment>
<dbReference type="CDD" id="cd14332">
    <property type="entry name" value="UBA_RuvA_C"/>
    <property type="match status" value="1"/>
</dbReference>
<dbReference type="GO" id="GO:0006281">
    <property type="term" value="P:DNA repair"/>
    <property type="evidence" value="ECO:0007669"/>
    <property type="project" value="UniProtKB-UniRule"/>
</dbReference>
<feature type="domain" description="Helix-hairpin-helix DNA-binding motif class 1" evidence="7">
    <location>
        <begin position="110"/>
        <end position="129"/>
    </location>
</feature>
<comment type="subcellular location">
    <subcellularLocation>
        <location evidence="6">Cytoplasm</location>
    </subcellularLocation>
</comment>
<proteinExistence type="inferred from homology"/>
<dbReference type="Gene3D" id="2.40.50.140">
    <property type="entry name" value="Nucleic acid-binding proteins"/>
    <property type="match status" value="1"/>
</dbReference>
<evidence type="ECO:0000256" key="3">
    <source>
        <dbReference type="ARBA" id="ARBA00023125"/>
    </source>
</evidence>
<dbReference type="NCBIfam" id="TIGR00084">
    <property type="entry name" value="ruvA"/>
    <property type="match status" value="1"/>
</dbReference>
<reference evidence="8 9" key="1">
    <citation type="submission" date="2017-09" db="EMBL/GenBank/DDBJ databases">
        <title>Depth-based differentiation of microbial function through sediment-hosted aquifers and enrichment of novel symbionts in the deep terrestrial subsurface.</title>
        <authorList>
            <person name="Probst A.J."/>
            <person name="Ladd B."/>
            <person name="Jarett J.K."/>
            <person name="Geller-Mcgrath D.E."/>
            <person name="Sieber C.M."/>
            <person name="Emerson J.B."/>
            <person name="Anantharaman K."/>
            <person name="Thomas B.C."/>
            <person name="Malmstrom R."/>
            <person name="Stieglmeier M."/>
            <person name="Klingl A."/>
            <person name="Woyke T."/>
            <person name="Ryan C.M."/>
            <person name="Banfield J.F."/>
        </authorList>
    </citation>
    <scope>NUCLEOTIDE SEQUENCE [LARGE SCALE GENOMIC DNA]</scope>
    <source>
        <strain evidence="8">CG10_big_fil_rev_8_21_14_0_10_36_16</strain>
    </source>
</reference>
<dbReference type="HAMAP" id="MF_00031">
    <property type="entry name" value="DNA_HJ_migration_RuvA"/>
    <property type="match status" value="1"/>
</dbReference>
<gene>
    <name evidence="6" type="primary">ruvA</name>
    <name evidence="8" type="ORF">COV29_00050</name>
</gene>
<dbReference type="InterPro" id="IPR010994">
    <property type="entry name" value="RuvA_2-like"/>
</dbReference>
<comment type="function">
    <text evidence="6">The RuvA-RuvB-RuvC complex processes Holliday junction (HJ) DNA during genetic recombination and DNA repair, while the RuvA-RuvB complex plays an important role in the rescue of blocked DNA replication forks via replication fork reversal (RFR). RuvA specifically binds to HJ cruciform DNA, conferring on it an open structure. The RuvB hexamer acts as an ATP-dependent pump, pulling dsDNA into and through the RuvAB complex. HJ branch migration allows RuvC to scan DNA until it finds its consensus sequence, where it cleaves and resolves the cruciform DNA.</text>
</comment>
<keyword evidence="5 6" id="KW-0234">DNA repair</keyword>
<dbReference type="GO" id="GO:0006310">
    <property type="term" value="P:DNA recombination"/>
    <property type="evidence" value="ECO:0007669"/>
    <property type="project" value="UniProtKB-UniRule"/>
</dbReference>
<accession>A0A2J0Q8I5</accession>
<evidence type="ECO:0000259" key="7">
    <source>
        <dbReference type="SMART" id="SM00278"/>
    </source>
</evidence>
<feature type="region of interest" description="Domain III" evidence="6">
    <location>
        <begin position="149"/>
        <end position="194"/>
    </location>
</feature>
<keyword evidence="2 6" id="KW-0227">DNA damage</keyword>
<dbReference type="InterPro" id="IPR011114">
    <property type="entry name" value="RuvA_C"/>
</dbReference>
<keyword evidence="3 6" id="KW-0238">DNA-binding</keyword>
<dbReference type="Pfam" id="PF07499">
    <property type="entry name" value="RuvA_C"/>
    <property type="match status" value="1"/>
</dbReference>
<keyword evidence="4 6" id="KW-0233">DNA recombination</keyword>
<protein>
    <recommendedName>
        <fullName evidence="6">Holliday junction branch migration complex subunit RuvA</fullName>
    </recommendedName>
</protein>